<dbReference type="EMBL" id="CAXKWB010006348">
    <property type="protein sequence ID" value="CAL4082398.1"/>
    <property type="molecule type" value="Genomic_DNA"/>
</dbReference>
<evidence type="ECO:0000256" key="1">
    <source>
        <dbReference type="ARBA" id="ARBA00004300"/>
    </source>
</evidence>
<comment type="subcellular location">
    <subcellularLocation>
        <location evidence="3">Cytoplasm</location>
        <location evidence="3">Cell cortex</location>
    </subcellularLocation>
    <subcellularLocation>
        <location evidence="1">Cytoplasm</location>
        <location evidence="1">Cytoskeleton</location>
        <location evidence="1">Microtubule organizing center</location>
        <location evidence="1">Centrosome</location>
    </subcellularLocation>
    <subcellularLocation>
        <location evidence="2">Cytoplasm</location>
        <location evidence="2">Cytoskeleton</location>
        <location evidence="2">Stress fiber</location>
    </subcellularLocation>
    <subcellularLocation>
        <location evidence="4">Cytoplasm</location>
        <location evidence="4">Myofibril</location>
    </subcellularLocation>
</comment>
<evidence type="ECO:0000256" key="10">
    <source>
        <dbReference type="ARBA" id="ARBA00023054"/>
    </source>
</evidence>
<dbReference type="GO" id="GO:0005869">
    <property type="term" value="C:dynactin complex"/>
    <property type="evidence" value="ECO:0007669"/>
    <property type="project" value="InterPro"/>
</dbReference>
<evidence type="ECO:0000256" key="8">
    <source>
        <dbReference type="ARBA" id="ARBA00022843"/>
    </source>
</evidence>
<gene>
    <name evidence="16" type="ORF">MNOR_LOCUS11884</name>
</gene>
<evidence type="ECO:0000256" key="7">
    <source>
        <dbReference type="ARBA" id="ARBA00022553"/>
    </source>
</evidence>
<evidence type="ECO:0000256" key="5">
    <source>
        <dbReference type="ARBA" id="ARBA00022490"/>
    </source>
</evidence>
<evidence type="ECO:0000256" key="2">
    <source>
        <dbReference type="ARBA" id="ARBA00004529"/>
    </source>
</evidence>
<evidence type="ECO:0000313" key="17">
    <source>
        <dbReference type="Proteomes" id="UP001497623"/>
    </source>
</evidence>
<sequence length="478" mass="53370">MAHLFQVDRVKLLCSCGMLKPITAIYFCRHCQKLRCGNCVSHEVDTLFCPNCLENMPSTEARLKKNRCANCFDCPSCGHTLSTRATSIQAPVLEDPSKTVARKVYYLACTSCRWTSRDVGLKDQTVATGGWTEQDSPHYKNLQALLEHYRTLAQKEKMDKDKKRYSNRKSSFLSLSDKYSLSSVMSRKSLSPISPFSPKVSLDESQTSEVTPSEATEEIEGLPENIFIEEINLSSVSTIGQRMASPEWQPDHTSELYPLHKHILVKRSLRCRHCEHNLSKPEYNPSSVKFKIQLGAFYHVPEVRMVKEVELKWGVETQVQVSFCNPTPHDMTVALLPFVPEAYTLQHDGDNGESGPTSVSSGSIVRVVEIVPENPDLKLHSDVALPQGQFVLSARDDTAEYDDHDSASAYKDDPLVVAWRRANKVGVNLMVTPHQGAKGAKVGFVLRYDYTNTVATATESRTVTLNIPVIINVGAVSE</sequence>
<accession>A0AAV2QIY0</accession>
<dbReference type="PANTHER" id="PTHR13034:SF2">
    <property type="entry name" value="DYNACTIN SUBUNIT 4"/>
    <property type="match status" value="1"/>
</dbReference>
<evidence type="ECO:0000256" key="11">
    <source>
        <dbReference type="ARBA" id="ARBA00023212"/>
    </source>
</evidence>
<dbReference type="Proteomes" id="UP001497623">
    <property type="component" value="Unassembled WGS sequence"/>
</dbReference>
<organism evidence="16 17">
    <name type="scientific">Meganyctiphanes norvegica</name>
    <name type="common">Northern krill</name>
    <name type="synonym">Thysanopoda norvegica</name>
    <dbReference type="NCBI Taxonomy" id="48144"/>
    <lineage>
        <taxon>Eukaryota</taxon>
        <taxon>Metazoa</taxon>
        <taxon>Ecdysozoa</taxon>
        <taxon>Arthropoda</taxon>
        <taxon>Crustacea</taxon>
        <taxon>Multicrustacea</taxon>
        <taxon>Malacostraca</taxon>
        <taxon>Eumalacostraca</taxon>
        <taxon>Eucarida</taxon>
        <taxon>Euphausiacea</taxon>
        <taxon>Euphausiidae</taxon>
        <taxon>Meganyctiphanes</taxon>
    </lineage>
</organism>
<dbReference type="GO" id="GO:0030016">
    <property type="term" value="C:myofibril"/>
    <property type="evidence" value="ECO:0007669"/>
    <property type="project" value="UniProtKB-SubCell"/>
</dbReference>
<evidence type="ECO:0000256" key="15">
    <source>
        <dbReference type="SAM" id="MobiDB-lite"/>
    </source>
</evidence>
<keyword evidence="9" id="KW-0007">Acetylation</keyword>
<dbReference type="PANTHER" id="PTHR13034">
    <property type="entry name" value="DYNACTIN P62 SUBUNIT"/>
    <property type="match status" value="1"/>
</dbReference>
<keyword evidence="17" id="KW-1185">Reference proteome</keyword>
<keyword evidence="7" id="KW-0597">Phosphoprotein</keyword>
<evidence type="ECO:0000256" key="4">
    <source>
        <dbReference type="ARBA" id="ARBA00004657"/>
    </source>
</evidence>
<keyword evidence="8" id="KW-0832">Ubl conjugation</keyword>
<evidence type="ECO:0000256" key="13">
    <source>
        <dbReference type="ARBA" id="ARBA00034864"/>
    </source>
</evidence>
<reference evidence="16 17" key="1">
    <citation type="submission" date="2024-05" db="EMBL/GenBank/DDBJ databases">
        <authorList>
            <person name="Wallberg A."/>
        </authorList>
    </citation>
    <scope>NUCLEOTIDE SEQUENCE [LARGE SCALE GENOMIC DNA]</scope>
</reference>
<evidence type="ECO:0000256" key="3">
    <source>
        <dbReference type="ARBA" id="ARBA00004544"/>
    </source>
</evidence>
<dbReference type="GO" id="GO:0005938">
    <property type="term" value="C:cell cortex"/>
    <property type="evidence" value="ECO:0007669"/>
    <property type="project" value="UniProtKB-SubCell"/>
</dbReference>
<dbReference type="GO" id="GO:0001725">
    <property type="term" value="C:stress fiber"/>
    <property type="evidence" value="ECO:0007669"/>
    <property type="project" value="UniProtKB-SubCell"/>
</dbReference>
<evidence type="ECO:0000256" key="12">
    <source>
        <dbReference type="ARBA" id="ARBA00034776"/>
    </source>
</evidence>
<feature type="compositionally biased region" description="Polar residues" evidence="15">
    <location>
        <begin position="203"/>
        <end position="214"/>
    </location>
</feature>
<protein>
    <recommendedName>
        <fullName evidence="13">Dynactin subunit 4</fullName>
    </recommendedName>
</protein>
<name>A0AAV2QIY0_MEGNR</name>
<keyword evidence="6" id="KW-1017">Isopeptide bond</keyword>
<keyword evidence="10" id="KW-0175">Coiled coil</keyword>
<comment type="caution">
    <text evidence="16">The sequence shown here is derived from an EMBL/GenBank/DDBJ whole genome shotgun (WGS) entry which is preliminary data.</text>
</comment>
<dbReference type="GO" id="GO:0005813">
    <property type="term" value="C:centrosome"/>
    <property type="evidence" value="ECO:0007669"/>
    <property type="project" value="UniProtKB-SubCell"/>
</dbReference>
<evidence type="ECO:0000256" key="6">
    <source>
        <dbReference type="ARBA" id="ARBA00022499"/>
    </source>
</evidence>
<evidence type="ECO:0000256" key="9">
    <source>
        <dbReference type="ARBA" id="ARBA00022990"/>
    </source>
</evidence>
<keyword evidence="11" id="KW-0206">Cytoskeleton</keyword>
<dbReference type="AlphaFoldDB" id="A0AAV2QIY0"/>
<evidence type="ECO:0000256" key="14">
    <source>
        <dbReference type="ARBA" id="ARBA00093507"/>
    </source>
</evidence>
<proteinExistence type="inferred from homology"/>
<feature type="region of interest" description="Disordered" evidence="15">
    <location>
        <begin position="189"/>
        <end position="216"/>
    </location>
</feature>
<comment type="similarity">
    <text evidence="12">Belongs to the dynactin subunit 4 family.</text>
</comment>
<comment type="subunit">
    <text evidence="14">Subunit of dynactin, a multiprotein complex part of a tripartite complex with dynein and a adapter, such as BICDL1, BICD2 or HOOK3. The dynactin complex is built around ACTR1A/ACTB filament and consists of an actin-related filament composed of a shoulder domain, a pointed end and a barbed end. Its length is defined by its flexible shoulder domain. The soulder is composed of 2 DCTN1 subunits, 4 DCTN2 and 2 DCTN3. The 4 DCNT2 (via N-terminus) bind the ACTR1A filament and act as molecular rulers to determine the length. The pointed end is important for binding dynein-dynactin cargo adapters. Consists of 4 subunits: ACTR10, DCNT4, DCTN5 and DCTN6. The barbed end is composed of a CAPZA1:CAPZB heterodimers, which binds ACTR1A/ACTB filament and dynactin and stabilizes dynactin. Interacts with ATP7B, but not ATP7A, in a copper-dependent manner. Interacts with ANK2; this interaction is required for localization at costameres. Interacts with N4BP2L1.</text>
</comment>
<dbReference type="InterPro" id="IPR008603">
    <property type="entry name" value="DCTN4"/>
</dbReference>
<dbReference type="Pfam" id="PF05502">
    <property type="entry name" value="Dynactin_p62"/>
    <property type="match status" value="2"/>
</dbReference>
<keyword evidence="5" id="KW-0963">Cytoplasm</keyword>
<evidence type="ECO:0000313" key="16">
    <source>
        <dbReference type="EMBL" id="CAL4082398.1"/>
    </source>
</evidence>